<evidence type="ECO:0000256" key="2">
    <source>
        <dbReference type="ARBA" id="ARBA00022723"/>
    </source>
</evidence>
<dbReference type="InterPro" id="IPR011330">
    <property type="entry name" value="Glyco_hydro/deAcase_b/a-brl"/>
</dbReference>
<dbReference type="Pfam" id="PF01522">
    <property type="entry name" value="Polysacc_deac_1"/>
    <property type="match status" value="1"/>
</dbReference>
<feature type="chain" id="PRO_5013118925" description="NodB homology domain-containing protein" evidence="7">
    <location>
        <begin position="27"/>
        <end position="412"/>
    </location>
</feature>
<dbReference type="AlphaFoldDB" id="A0A1Y2I1U3"/>
<evidence type="ECO:0000256" key="6">
    <source>
        <dbReference type="SAM" id="MobiDB-lite"/>
    </source>
</evidence>
<dbReference type="GO" id="GO:0046872">
    <property type="term" value="F:metal ion binding"/>
    <property type="evidence" value="ECO:0007669"/>
    <property type="project" value="UniProtKB-KW"/>
</dbReference>
<accession>A0A1Y2I1U3</accession>
<evidence type="ECO:0000256" key="4">
    <source>
        <dbReference type="ARBA" id="ARBA00022801"/>
    </source>
</evidence>
<comment type="caution">
    <text evidence="9">The sequence shown here is derived from an EMBL/GenBank/DDBJ whole genome shotgun (WGS) entry which is preliminary data.</text>
</comment>
<protein>
    <recommendedName>
        <fullName evidence="8">NodB homology domain-containing protein</fullName>
    </recommendedName>
</protein>
<dbReference type="STRING" id="765915.A0A1Y2I1U3"/>
<reference evidence="9 10" key="1">
    <citation type="submission" date="2016-07" db="EMBL/GenBank/DDBJ databases">
        <title>Pervasive Adenine N6-methylation of Active Genes in Fungi.</title>
        <authorList>
            <consortium name="DOE Joint Genome Institute"/>
            <person name="Mondo S.J."/>
            <person name="Dannebaum R.O."/>
            <person name="Kuo R.C."/>
            <person name="Labutti K."/>
            <person name="Haridas S."/>
            <person name="Kuo A."/>
            <person name="Salamov A."/>
            <person name="Ahrendt S.R."/>
            <person name="Lipzen A."/>
            <person name="Sullivan W."/>
            <person name="Andreopoulos W.B."/>
            <person name="Clum A."/>
            <person name="Lindquist E."/>
            <person name="Daum C."/>
            <person name="Ramamoorthy G.K."/>
            <person name="Gryganskyi A."/>
            <person name="Culley D."/>
            <person name="Magnuson J.K."/>
            <person name="James T.Y."/>
            <person name="O'Malley M.A."/>
            <person name="Stajich J.E."/>
            <person name="Spatafora J.W."/>
            <person name="Visel A."/>
            <person name="Grigoriev I.V."/>
        </authorList>
    </citation>
    <scope>NUCLEOTIDE SEQUENCE [LARGE SCALE GENOMIC DNA]</scope>
    <source>
        <strain evidence="9 10">PL171</strain>
    </source>
</reference>
<gene>
    <name evidence="9" type="ORF">BCR44DRAFT_60589</name>
</gene>
<evidence type="ECO:0000256" key="1">
    <source>
        <dbReference type="ARBA" id="ARBA00001941"/>
    </source>
</evidence>
<dbReference type="GO" id="GO:0005975">
    <property type="term" value="P:carbohydrate metabolic process"/>
    <property type="evidence" value="ECO:0007669"/>
    <property type="project" value="InterPro"/>
</dbReference>
<proteinExistence type="predicted"/>
<evidence type="ECO:0000256" key="5">
    <source>
        <dbReference type="ARBA" id="ARBA00023277"/>
    </source>
</evidence>
<dbReference type="Proteomes" id="UP000193411">
    <property type="component" value="Unassembled WGS sequence"/>
</dbReference>
<dbReference type="PANTHER" id="PTHR46471">
    <property type="entry name" value="CHITIN DEACETYLASE"/>
    <property type="match status" value="1"/>
</dbReference>
<dbReference type="GO" id="GO:0016810">
    <property type="term" value="F:hydrolase activity, acting on carbon-nitrogen (but not peptide) bonds"/>
    <property type="evidence" value="ECO:0007669"/>
    <property type="project" value="InterPro"/>
</dbReference>
<evidence type="ECO:0000313" key="10">
    <source>
        <dbReference type="Proteomes" id="UP000193411"/>
    </source>
</evidence>
<evidence type="ECO:0000313" key="9">
    <source>
        <dbReference type="EMBL" id="ORZ40838.1"/>
    </source>
</evidence>
<name>A0A1Y2I1U3_9FUNG</name>
<dbReference type="PANTHER" id="PTHR46471:SF2">
    <property type="entry name" value="CHITIN DEACETYLASE-RELATED"/>
    <property type="match status" value="1"/>
</dbReference>
<feature type="signal peptide" evidence="7">
    <location>
        <begin position="1"/>
        <end position="26"/>
    </location>
</feature>
<evidence type="ECO:0000259" key="8">
    <source>
        <dbReference type="PROSITE" id="PS51677"/>
    </source>
</evidence>
<feature type="region of interest" description="Disordered" evidence="6">
    <location>
        <begin position="350"/>
        <end position="376"/>
    </location>
</feature>
<keyword evidence="3 7" id="KW-0732">Signal</keyword>
<dbReference type="Gene3D" id="3.20.20.370">
    <property type="entry name" value="Glycoside hydrolase/deacetylase"/>
    <property type="match status" value="1"/>
</dbReference>
<keyword evidence="4" id="KW-0378">Hydrolase</keyword>
<evidence type="ECO:0000256" key="3">
    <source>
        <dbReference type="ARBA" id="ARBA00022729"/>
    </source>
</evidence>
<evidence type="ECO:0000256" key="7">
    <source>
        <dbReference type="SAM" id="SignalP"/>
    </source>
</evidence>
<keyword evidence="2" id="KW-0479">Metal-binding</keyword>
<sequence length="412" mass="44496">MSHDGWRNRLRPILLLLLCIQLSATAVYGTLPPVSEFCSTGAACQGPPKSALDRLGRLERETFGPGAARCGDTICDTSREETCRTCPTDCGRCTQTEPVVKCRNRNHFALTFDDGPTPGKTRALVEYLNRERIKATFFVNGNHFAENPDNVPAVKFTFNSGHLIGSHTFSHRSLGDAGTKLSYAHMRGEIIVNDEAIELAVGRRPRIVRPPFFAFNPTSMAFLETSGYTVANVNVFTDDWLIPDPNGVLKFLQDSFAKVRDNGGWIHLQHDHHPNLVQATTRIVEYLKTLRVEFVTLDVCLGVSGYRPSGDNPFLAKHLEARVWKGESATNTTASTTATASMTRVAPTTTEISGPVDVGREGPATPLPLPTAAPGSGASAAVAGNGAAGLGLVRHEIMAAIVGLVIMMMLSP</sequence>
<keyword evidence="5" id="KW-0119">Carbohydrate metabolism</keyword>
<comment type="cofactor">
    <cofactor evidence="1">
        <name>Co(2+)</name>
        <dbReference type="ChEBI" id="CHEBI:48828"/>
    </cofactor>
</comment>
<dbReference type="SUPFAM" id="SSF88713">
    <property type="entry name" value="Glycoside hydrolase/deacetylase"/>
    <property type="match status" value="1"/>
</dbReference>
<dbReference type="OrthoDB" id="407355at2759"/>
<dbReference type="InterPro" id="IPR002509">
    <property type="entry name" value="NODB_dom"/>
</dbReference>
<feature type="domain" description="NodB homology" evidence="8">
    <location>
        <begin position="106"/>
        <end position="295"/>
    </location>
</feature>
<keyword evidence="10" id="KW-1185">Reference proteome</keyword>
<dbReference type="PROSITE" id="PS51677">
    <property type="entry name" value="NODB"/>
    <property type="match status" value="1"/>
</dbReference>
<organism evidence="9 10">
    <name type="scientific">Catenaria anguillulae PL171</name>
    <dbReference type="NCBI Taxonomy" id="765915"/>
    <lineage>
        <taxon>Eukaryota</taxon>
        <taxon>Fungi</taxon>
        <taxon>Fungi incertae sedis</taxon>
        <taxon>Blastocladiomycota</taxon>
        <taxon>Blastocladiomycetes</taxon>
        <taxon>Blastocladiales</taxon>
        <taxon>Catenariaceae</taxon>
        <taxon>Catenaria</taxon>
    </lineage>
</organism>
<dbReference type="EMBL" id="MCFL01000002">
    <property type="protein sequence ID" value="ORZ40838.1"/>
    <property type="molecule type" value="Genomic_DNA"/>
</dbReference>